<dbReference type="AlphaFoldDB" id="A0AAJ2KU20"/>
<gene>
    <name evidence="2" type="ORF">RYX45_04750</name>
</gene>
<dbReference type="GO" id="GO:0005737">
    <property type="term" value="C:cytoplasm"/>
    <property type="evidence" value="ECO:0007669"/>
    <property type="project" value="TreeGrafter"/>
</dbReference>
<protein>
    <submittedName>
        <fullName evidence="2">Histidine phosphatase family protein</fullName>
        <ecNumber evidence="2">3.1.3.-</ecNumber>
    </submittedName>
</protein>
<dbReference type="SUPFAM" id="SSF53254">
    <property type="entry name" value="Phosphoglycerate mutase-like"/>
    <property type="match status" value="1"/>
</dbReference>
<evidence type="ECO:0000313" key="3">
    <source>
        <dbReference type="Proteomes" id="UP001285636"/>
    </source>
</evidence>
<dbReference type="GO" id="GO:0016791">
    <property type="term" value="F:phosphatase activity"/>
    <property type="evidence" value="ECO:0007669"/>
    <property type="project" value="TreeGrafter"/>
</dbReference>
<comment type="caution">
    <text evidence="2">The sequence shown here is derived from an EMBL/GenBank/DDBJ whole genome shotgun (WGS) entry which is preliminary data.</text>
</comment>
<dbReference type="CDD" id="cd07067">
    <property type="entry name" value="HP_PGM_like"/>
    <property type="match status" value="1"/>
</dbReference>
<dbReference type="PANTHER" id="PTHR48100:SF59">
    <property type="entry name" value="ADENOSYLCOBALAMIN_ALPHA-RIBAZOLE PHOSPHATASE"/>
    <property type="match status" value="1"/>
</dbReference>
<dbReference type="PANTHER" id="PTHR48100">
    <property type="entry name" value="BROAD-SPECIFICITY PHOSPHATASE YOR283W-RELATED"/>
    <property type="match status" value="1"/>
</dbReference>
<keyword evidence="2" id="KW-0378">Hydrolase</keyword>
<reference evidence="2" key="1">
    <citation type="submission" date="2023-10" db="EMBL/GenBank/DDBJ databases">
        <title>Screening of Alkalihalophilus pseudofirmusBZ-TG-HK211 and Its Alleviation of Salt Stress on Rapeseed Growth.</title>
        <authorList>
            <person name="Zhao B."/>
            <person name="Guo T."/>
        </authorList>
    </citation>
    <scope>NUCLEOTIDE SEQUENCE</scope>
    <source>
        <strain evidence="2">BZ-TG-HK211</strain>
    </source>
</reference>
<dbReference type="Pfam" id="PF00300">
    <property type="entry name" value="His_Phos_1"/>
    <property type="match status" value="1"/>
</dbReference>
<accession>A0AAJ2KU20</accession>
<evidence type="ECO:0000313" key="2">
    <source>
        <dbReference type="EMBL" id="MDV2884477.1"/>
    </source>
</evidence>
<dbReference type="SMART" id="SM00855">
    <property type="entry name" value="PGAM"/>
    <property type="match status" value="1"/>
</dbReference>
<evidence type="ECO:0000256" key="1">
    <source>
        <dbReference type="PIRSR" id="PIRSR613078-2"/>
    </source>
</evidence>
<dbReference type="InterPro" id="IPR050275">
    <property type="entry name" value="PGM_Phosphatase"/>
</dbReference>
<dbReference type="EMBL" id="JAWJAY010000001">
    <property type="protein sequence ID" value="MDV2884477.1"/>
    <property type="molecule type" value="Genomic_DNA"/>
</dbReference>
<feature type="binding site" evidence="1">
    <location>
        <position position="53"/>
    </location>
    <ligand>
        <name>substrate</name>
    </ligand>
</feature>
<organism evidence="2 3">
    <name type="scientific">Alkalihalophilus pseudofirmus</name>
    <name type="common">Bacillus pseudofirmus</name>
    <dbReference type="NCBI Taxonomy" id="79885"/>
    <lineage>
        <taxon>Bacteria</taxon>
        <taxon>Bacillati</taxon>
        <taxon>Bacillota</taxon>
        <taxon>Bacilli</taxon>
        <taxon>Bacillales</taxon>
        <taxon>Bacillaceae</taxon>
        <taxon>Alkalihalophilus</taxon>
    </lineage>
</organism>
<dbReference type="InterPro" id="IPR013078">
    <property type="entry name" value="His_Pase_superF_clade-1"/>
</dbReference>
<dbReference type="EC" id="3.1.3.-" evidence="2"/>
<proteinExistence type="predicted"/>
<dbReference type="InterPro" id="IPR029033">
    <property type="entry name" value="His_PPase_superfam"/>
</dbReference>
<dbReference type="Gene3D" id="3.40.50.1240">
    <property type="entry name" value="Phosphoglycerate mutase-like"/>
    <property type="match status" value="1"/>
</dbReference>
<dbReference type="Proteomes" id="UP001285636">
    <property type="component" value="Unassembled WGS sequence"/>
</dbReference>
<dbReference type="RefSeq" id="WP_323465981.1">
    <property type="nucleotide sequence ID" value="NZ_CP144224.1"/>
</dbReference>
<sequence length="192" mass="22017">MTTIYFVRHAHSTYSTDELGRPLSKQGMEDAKKVTNVLKGEKIDIVLSSPYKRAIQTVNGIAEFTGKSIGIVDNFRERVLTTTPAEDFSHAIQRVWGDEAFSWPGGESNLDAQKRGISNLNEILDTYEGKHIVIGTHGNIMVLMMNYFDTSYDFSFWKTLDMPDIFKLTFCKKELKTVDRIWEPAIKKERER</sequence>
<name>A0AAJ2KU20_ALKPS</name>